<dbReference type="Proteomes" id="UP000242861">
    <property type="component" value="Unassembled WGS sequence"/>
</dbReference>
<dbReference type="RefSeq" id="WP_101192917.1">
    <property type="nucleotide sequence ID" value="NZ_PIYS01000005.1"/>
</dbReference>
<evidence type="ECO:0008006" key="3">
    <source>
        <dbReference type="Google" id="ProtNLM"/>
    </source>
</evidence>
<sequence length="181" mass="19546">MQRRHLLGLLGVAGLGAVATSYWRLPLAAAPAALTLPAAMQLLERLAQASLHSVAGWPPAMVFNHCAQSVDYSIDGYPQLKPAWFRHTAGPLAFSVFAARGAMRHPLDEAIPGAPELNEPGEVRVALARLQLAFARFAAHRGRLAAHFAYGELSHDEYALAHVLHLYNHLALLRANGQPIA</sequence>
<accession>A0A2I0CSI3</accession>
<evidence type="ECO:0000313" key="2">
    <source>
        <dbReference type="Proteomes" id="UP000242861"/>
    </source>
</evidence>
<evidence type="ECO:0000313" key="1">
    <source>
        <dbReference type="EMBL" id="PKF72117.1"/>
    </source>
</evidence>
<dbReference type="AlphaFoldDB" id="A0A2I0CSI3"/>
<reference evidence="2" key="1">
    <citation type="submission" date="2017-12" db="EMBL/GenBank/DDBJ databases">
        <authorList>
            <person name="Yu X.-Y."/>
        </authorList>
    </citation>
    <scope>NUCLEOTIDE SEQUENCE [LARGE SCALE GENOMIC DNA]</scope>
    <source>
        <strain evidence="2">ZYSR67-Z</strain>
    </source>
</reference>
<proteinExistence type="predicted"/>
<dbReference type="EMBL" id="PIYS01000005">
    <property type="protein sequence ID" value="PKF72117.1"/>
    <property type="molecule type" value="Genomic_DNA"/>
</dbReference>
<dbReference type="PROSITE" id="PS51318">
    <property type="entry name" value="TAT"/>
    <property type="match status" value="1"/>
</dbReference>
<organism evidence="1 2">
    <name type="scientific">Pseudomonas fluvialis</name>
    <dbReference type="NCBI Taxonomy" id="1793966"/>
    <lineage>
        <taxon>Bacteria</taxon>
        <taxon>Pseudomonadati</taxon>
        <taxon>Pseudomonadota</taxon>
        <taxon>Gammaproteobacteria</taxon>
        <taxon>Pseudomonadales</taxon>
        <taxon>Pseudomonadaceae</taxon>
        <taxon>Pseudomonas</taxon>
    </lineage>
</organism>
<dbReference type="InterPro" id="IPR006311">
    <property type="entry name" value="TAT_signal"/>
</dbReference>
<comment type="caution">
    <text evidence="1">The sequence shown here is derived from an EMBL/GenBank/DDBJ whole genome shotgun (WGS) entry which is preliminary data.</text>
</comment>
<dbReference type="InterPro" id="IPR011463">
    <property type="entry name" value="DUF1569"/>
</dbReference>
<gene>
    <name evidence="1" type="ORF">CW360_04795</name>
</gene>
<dbReference type="Pfam" id="PF07606">
    <property type="entry name" value="DUF1569"/>
    <property type="match status" value="1"/>
</dbReference>
<name>A0A2I0CSI3_9PSED</name>
<protein>
    <recommendedName>
        <fullName evidence="3">DUF1569 domain-containing protein</fullName>
    </recommendedName>
</protein>